<accession>A0AAE0H5P4</accession>
<name>A0AAE0H5P4_9PEZI</name>
<feature type="compositionally biased region" description="Basic and acidic residues" evidence="1">
    <location>
        <begin position="908"/>
        <end position="922"/>
    </location>
</feature>
<feature type="compositionally biased region" description="Acidic residues" evidence="1">
    <location>
        <begin position="923"/>
        <end position="933"/>
    </location>
</feature>
<dbReference type="CDD" id="cd22744">
    <property type="entry name" value="OTU"/>
    <property type="match status" value="1"/>
</dbReference>
<feature type="region of interest" description="Disordered" evidence="1">
    <location>
        <begin position="68"/>
        <end position="106"/>
    </location>
</feature>
<dbReference type="GeneID" id="87844176"/>
<protein>
    <submittedName>
        <fullName evidence="2">Uncharacterized protein</fullName>
    </submittedName>
</protein>
<keyword evidence="3" id="KW-1185">Reference proteome</keyword>
<evidence type="ECO:0000256" key="1">
    <source>
        <dbReference type="SAM" id="MobiDB-lite"/>
    </source>
</evidence>
<dbReference type="RefSeq" id="XP_062653674.1">
    <property type="nucleotide sequence ID" value="XM_062807228.1"/>
</dbReference>
<dbReference type="Proteomes" id="UP001278766">
    <property type="component" value="Unassembled WGS sequence"/>
</dbReference>
<feature type="compositionally biased region" description="Acidic residues" evidence="1">
    <location>
        <begin position="825"/>
        <end position="840"/>
    </location>
</feature>
<feature type="compositionally biased region" description="Gly residues" evidence="1">
    <location>
        <begin position="812"/>
        <end position="822"/>
    </location>
</feature>
<gene>
    <name evidence="2" type="ORF">B0H64DRAFT_453130</name>
</gene>
<sequence length="933" mass="102420">MESETATPPVHTAAMEAKGMLHNATNELLNAVADQLYYGELDTIRREQPLFDPGKFRILKLGLYDRDDTAEQPRDHPGGSNPPTASININMRGGAAPSESPLFTNREGSPARLSPFLIRVLAKAVSIDILDDSDGDEAQAAVIPVPGPLSKMRLDIPGVRQLIGYKRPLEEEFPEELEVAKADFLTTGYGHMDQESMLQGPDWLGYLRNYGTKSVPILFKGFPLVEDVVFVKHPNYWQRLEVHRKLVASGQCYWLAIALLVYGNASFWLRVKAEHLNYAEKVLGNPKHPRHAFYSRENQGFMATKATGPTEKGGTCRSWPGVANLWERLHIPGCWTSEDMCQLTADVYGVFLVLYKFDSSTNPRWKNKVYDMKTYGAYNSRHIFLCYTGENHYQPMVPNEFYASEFRLPRLTLQNTFDEYRLLTRPHRRPRDGPWHHWRGQAQVAPSPLALPGYKPEHLARAVGYDPDANEPLPESQAQPPPQPRTRSPPQLGIESANAERVEAALLTNPELLMSPKVAREVVSLMTAETSGGLPARPPTQADAQAARQAIRLLSQYIDRTSGSHVTQSGRHPLPSSNPSTAPTPRDKGKRPATDPAGPSPSPKRLRTSPGPPAPAPPSSSRFRTPPSPGTRTRSFKPINSRRQPTAAPYAHPKAESSRNTLARSPHTAIQPPNAKAATASTHTQPQPAPKPVSQPVSQPAHQPAPQSQPANNPNDPNDNTPFYRPGTKSLLTKTRIHRLRGWIRTLGLADPHENLIELKKELLVNRLLAAGVEVLMERAVAGGASVIVEEDREGGEGVVRILGGKGEGKVEVGGGEGSGVEGKGDEDGDGVEGEMEWDTESERGLEAEFVPAVKGGPYTGREVKVDGEEVEGTGEEEEGDGDGEEDEDMEEFGEDSAELEGEFYPEVEGKPYTELGMKGDGEEGEVEDIMEG</sequence>
<feature type="compositionally biased region" description="Polar residues" evidence="1">
    <location>
        <begin position="562"/>
        <end position="583"/>
    </location>
</feature>
<comment type="caution">
    <text evidence="2">The sequence shown here is derived from an EMBL/GenBank/DDBJ whole genome shotgun (WGS) entry which is preliminary data.</text>
</comment>
<proteinExistence type="predicted"/>
<feature type="region of interest" description="Disordered" evidence="1">
    <location>
        <begin position="810"/>
        <end position="933"/>
    </location>
</feature>
<feature type="compositionally biased region" description="Low complexity" evidence="1">
    <location>
        <begin position="619"/>
        <end position="633"/>
    </location>
</feature>
<evidence type="ECO:0000313" key="2">
    <source>
        <dbReference type="EMBL" id="KAK3290160.1"/>
    </source>
</evidence>
<organism evidence="2 3">
    <name type="scientific">Chaetomium fimeti</name>
    <dbReference type="NCBI Taxonomy" id="1854472"/>
    <lineage>
        <taxon>Eukaryota</taxon>
        <taxon>Fungi</taxon>
        <taxon>Dikarya</taxon>
        <taxon>Ascomycota</taxon>
        <taxon>Pezizomycotina</taxon>
        <taxon>Sordariomycetes</taxon>
        <taxon>Sordariomycetidae</taxon>
        <taxon>Sordariales</taxon>
        <taxon>Chaetomiaceae</taxon>
        <taxon>Chaetomium</taxon>
    </lineage>
</organism>
<feature type="compositionally biased region" description="Low complexity" evidence="1">
    <location>
        <begin position="694"/>
        <end position="720"/>
    </location>
</feature>
<reference evidence="2" key="1">
    <citation type="journal article" date="2023" name="Mol. Phylogenet. Evol.">
        <title>Genome-scale phylogeny and comparative genomics of the fungal order Sordariales.</title>
        <authorList>
            <person name="Hensen N."/>
            <person name="Bonometti L."/>
            <person name="Westerberg I."/>
            <person name="Brannstrom I.O."/>
            <person name="Guillou S."/>
            <person name="Cros-Aarteil S."/>
            <person name="Calhoun S."/>
            <person name="Haridas S."/>
            <person name="Kuo A."/>
            <person name="Mondo S."/>
            <person name="Pangilinan J."/>
            <person name="Riley R."/>
            <person name="LaButti K."/>
            <person name="Andreopoulos B."/>
            <person name="Lipzen A."/>
            <person name="Chen C."/>
            <person name="Yan M."/>
            <person name="Daum C."/>
            <person name="Ng V."/>
            <person name="Clum A."/>
            <person name="Steindorff A."/>
            <person name="Ohm R.A."/>
            <person name="Martin F."/>
            <person name="Silar P."/>
            <person name="Natvig D.O."/>
            <person name="Lalanne C."/>
            <person name="Gautier V."/>
            <person name="Ament-Velasquez S.L."/>
            <person name="Kruys A."/>
            <person name="Hutchinson M.I."/>
            <person name="Powell A.J."/>
            <person name="Barry K."/>
            <person name="Miller A.N."/>
            <person name="Grigoriev I.V."/>
            <person name="Debuchy R."/>
            <person name="Gladieux P."/>
            <person name="Hiltunen Thoren M."/>
            <person name="Johannesson H."/>
        </authorList>
    </citation>
    <scope>NUCLEOTIDE SEQUENCE</scope>
    <source>
        <strain evidence="2">CBS 168.71</strain>
    </source>
</reference>
<evidence type="ECO:0000313" key="3">
    <source>
        <dbReference type="Proteomes" id="UP001278766"/>
    </source>
</evidence>
<dbReference type="EMBL" id="JAUEPN010000015">
    <property type="protein sequence ID" value="KAK3290160.1"/>
    <property type="molecule type" value="Genomic_DNA"/>
</dbReference>
<feature type="region of interest" description="Disordered" evidence="1">
    <location>
        <begin position="464"/>
        <end position="492"/>
    </location>
</feature>
<dbReference type="AlphaFoldDB" id="A0AAE0H5P4"/>
<feature type="compositionally biased region" description="Basic and acidic residues" evidence="1">
    <location>
        <begin position="68"/>
        <end position="77"/>
    </location>
</feature>
<reference evidence="2" key="2">
    <citation type="submission" date="2023-06" db="EMBL/GenBank/DDBJ databases">
        <authorList>
            <consortium name="Lawrence Berkeley National Laboratory"/>
            <person name="Haridas S."/>
            <person name="Hensen N."/>
            <person name="Bonometti L."/>
            <person name="Westerberg I."/>
            <person name="Brannstrom I.O."/>
            <person name="Guillou S."/>
            <person name="Cros-Aarteil S."/>
            <person name="Calhoun S."/>
            <person name="Kuo A."/>
            <person name="Mondo S."/>
            <person name="Pangilinan J."/>
            <person name="Riley R."/>
            <person name="Labutti K."/>
            <person name="Andreopoulos B."/>
            <person name="Lipzen A."/>
            <person name="Chen C."/>
            <person name="Yanf M."/>
            <person name="Daum C."/>
            <person name="Ng V."/>
            <person name="Clum A."/>
            <person name="Steindorff A."/>
            <person name="Ohm R."/>
            <person name="Martin F."/>
            <person name="Silar P."/>
            <person name="Natvig D."/>
            <person name="Lalanne C."/>
            <person name="Gautier V."/>
            <person name="Ament-Velasquez S.L."/>
            <person name="Kruys A."/>
            <person name="Hutchinson M.I."/>
            <person name="Powell A.J."/>
            <person name="Barry K."/>
            <person name="Miller A.N."/>
            <person name="Grigoriev I.V."/>
            <person name="Debuchy R."/>
            <person name="Gladieux P."/>
            <person name="Thoren M.H."/>
            <person name="Johannesson H."/>
        </authorList>
    </citation>
    <scope>NUCLEOTIDE SEQUENCE</scope>
    <source>
        <strain evidence="2">CBS 168.71</strain>
    </source>
</reference>
<feature type="compositionally biased region" description="Acidic residues" evidence="1">
    <location>
        <begin position="869"/>
        <end position="906"/>
    </location>
</feature>
<feature type="region of interest" description="Disordered" evidence="1">
    <location>
        <begin position="562"/>
        <end position="730"/>
    </location>
</feature>